<evidence type="ECO:0000256" key="1">
    <source>
        <dbReference type="SAM" id="MobiDB-lite"/>
    </source>
</evidence>
<feature type="region of interest" description="Disordered" evidence="1">
    <location>
        <begin position="1"/>
        <end position="74"/>
    </location>
</feature>
<feature type="region of interest" description="Disordered" evidence="1">
    <location>
        <begin position="187"/>
        <end position="223"/>
    </location>
</feature>
<comment type="caution">
    <text evidence="2">The sequence shown here is derived from an EMBL/GenBank/DDBJ whole genome shotgun (WGS) entry which is preliminary data.</text>
</comment>
<feature type="compositionally biased region" description="Basic and acidic residues" evidence="1">
    <location>
        <begin position="15"/>
        <end position="43"/>
    </location>
</feature>
<protein>
    <submittedName>
        <fullName evidence="2">Uncharacterized protein</fullName>
    </submittedName>
</protein>
<proteinExistence type="predicted"/>
<keyword evidence="3" id="KW-1185">Reference proteome</keyword>
<evidence type="ECO:0000313" key="3">
    <source>
        <dbReference type="Proteomes" id="UP001187192"/>
    </source>
</evidence>
<evidence type="ECO:0000313" key="2">
    <source>
        <dbReference type="EMBL" id="GMN49369.1"/>
    </source>
</evidence>
<gene>
    <name evidence="2" type="ORF">TIFTF001_018539</name>
</gene>
<organism evidence="2 3">
    <name type="scientific">Ficus carica</name>
    <name type="common">Common fig</name>
    <dbReference type="NCBI Taxonomy" id="3494"/>
    <lineage>
        <taxon>Eukaryota</taxon>
        <taxon>Viridiplantae</taxon>
        <taxon>Streptophyta</taxon>
        <taxon>Embryophyta</taxon>
        <taxon>Tracheophyta</taxon>
        <taxon>Spermatophyta</taxon>
        <taxon>Magnoliopsida</taxon>
        <taxon>eudicotyledons</taxon>
        <taxon>Gunneridae</taxon>
        <taxon>Pentapetalae</taxon>
        <taxon>rosids</taxon>
        <taxon>fabids</taxon>
        <taxon>Rosales</taxon>
        <taxon>Moraceae</taxon>
        <taxon>Ficeae</taxon>
        <taxon>Ficus</taxon>
    </lineage>
</organism>
<dbReference type="EMBL" id="BTGU01000030">
    <property type="protein sequence ID" value="GMN49369.1"/>
    <property type="molecule type" value="Genomic_DNA"/>
</dbReference>
<dbReference type="Proteomes" id="UP001187192">
    <property type="component" value="Unassembled WGS sequence"/>
</dbReference>
<dbReference type="AlphaFoldDB" id="A0AA88AB89"/>
<reference evidence="2" key="1">
    <citation type="submission" date="2023-07" db="EMBL/GenBank/DDBJ databases">
        <title>draft genome sequence of fig (Ficus carica).</title>
        <authorList>
            <person name="Takahashi T."/>
            <person name="Nishimura K."/>
        </authorList>
    </citation>
    <scope>NUCLEOTIDE SEQUENCE</scope>
</reference>
<feature type="compositionally biased region" description="Basic and acidic residues" evidence="1">
    <location>
        <begin position="197"/>
        <end position="215"/>
    </location>
</feature>
<name>A0AA88AB89_FICCA</name>
<accession>A0AA88AB89</accession>
<sequence>MGAPRRISPRLQNIPEEKRPYYGPDSKRTRSKEEEETKPDHSGKPSRKKSRVKDKEDETAVVSDVNPNAGGETTIVDAKDDKKLSVVDTSPVDDGKRMILDAKDDMKLSVADTSPVDAQGINYFKRVKETLRLFNLHYLHFVKIEEERIKEAKPLFISPFWIGAPIGCIWIKFGGPVEDFESVTDPFPPLSYQTTNRRADDDNVKRPSKRPDLKAMKKARCKE</sequence>